<gene>
    <name evidence="5" type="ORF">AJ81_07255</name>
</gene>
<name>A0A0X1KS16_9THEM</name>
<dbReference type="OrthoDB" id="9815712at2"/>
<dbReference type="InterPro" id="IPR013563">
    <property type="entry name" value="Oligopep_ABC_C"/>
</dbReference>
<evidence type="ECO:0000256" key="3">
    <source>
        <dbReference type="ARBA" id="ARBA00022840"/>
    </source>
</evidence>
<dbReference type="AlphaFoldDB" id="A0A0X1KS16"/>
<dbReference type="GO" id="GO:0015833">
    <property type="term" value="P:peptide transport"/>
    <property type="evidence" value="ECO:0007669"/>
    <property type="project" value="InterPro"/>
</dbReference>
<accession>A0A0X1KS16</accession>
<evidence type="ECO:0000256" key="2">
    <source>
        <dbReference type="ARBA" id="ARBA00022741"/>
    </source>
</evidence>
<dbReference type="FunFam" id="3.40.50.300:FF:000016">
    <property type="entry name" value="Oligopeptide ABC transporter ATP-binding component"/>
    <property type="match status" value="1"/>
</dbReference>
<dbReference type="SMART" id="SM00382">
    <property type="entry name" value="AAA"/>
    <property type="match status" value="1"/>
</dbReference>
<dbReference type="Gene3D" id="3.40.50.300">
    <property type="entry name" value="P-loop containing nucleotide triphosphate hydrolases"/>
    <property type="match status" value="1"/>
</dbReference>
<dbReference type="Pfam" id="PF00005">
    <property type="entry name" value="ABC_tran"/>
    <property type="match status" value="1"/>
</dbReference>
<proteinExistence type="predicted"/>
<keyword evidence="3" id="KW-0067">ATP-binding</keyword>
<dbReference type="PaxDb" id="1123384-AJ81_07255"/>
<sequence>MLKVENLSKDFPVEFDVFGRPVKFLRAVQDVSFTVEENTVFSIVGESGSGKSTIARILCGIHKPTTGSIQFMGTALKGSGHREIQMVFQDPDSSLDPRKTVLFSIEEGLRIQKMGSKEERRKLVLEILKAVRLTEDVLSKYPHQLSGGQKQRVAIARCLVLRPKLLILDEPTSALDVSVQAQILNLLMELKREFALTYILITHDLKVVYHLSDHTMVMYLGQVMEMGETERIIQDPLHPYTKALVAAIPTAGTDNLNDFSLKGEIPSPLNPPKGCPFKTRCDFAFSKCDEKPPLIDFRGRKVRCHLYAEV</sequence>
<dbReference type="RefSeq" id="WP_031504335.1">
    <property type="nucleotide sequence ID" value="NC_022795.1"/>
</dbReference>
<dbReference type="GO" id="GO:0005524">
    <property type="term" value="F:ATP binding"/>
    <property type="evidence" value="ECO:0007669"/>
    <property type="project" value="UniProtKB-KW"/>
</dbReference>
<dbReference type="Pfam" id="PF08352">
    <property type="entry name" value="oligo_HPY"/>
    <property type="match status" value="1"/>
</dbReference>
<dbReference type="PANTHER" id="PTHR43776">
    <property type="entry name" value="TRANSPORT ATP-BINDING PROTEIN"/>
    <property type="match status" value="1"/>
</dbReference>
<dbReference type="InterPro" id="IPR017871">
    <property type="entry name" value="ABC_transporter-like_CS"/>
</dbReference>
<dbReference type="GO" id="GO:0055085">
    <property type="term" value="P:transmembrane transport"/>
    <property type="evidence" value="ECO:0007669"/>
    <property type="project" value="UniProtKB-ARBA"/>
</dbReference>
<evidence type="ECO:0000313" key="6">
    <source>
        <dbReference type="Proteomes" id="UP000077469"/>
    </source>
</evidence>
<reference evidence="5 6" key="1">
    <citation type="submission" date="2014-01" db="EMBL/GenBank/DDBJ databases">
        <title>Genome sequencing of Thermotog hypogea.</title>
        <authorList>
            <person name="Zhang X."/>
            <person name="Alvare G."/>
            <person name="Fristensky B."/>
            <person name="Chen L."/>
            <person name="Suen T."/>
            <person name="Chen Q."/>
            <person name="Ma K."/>
        </authorList>
    </citation>
    <scope>NUCLEOTIDE SEQUENCE [LARGE SCALE GENOMIC DNA]</scope>
    <source>
        <strain evidence="5 6">DSM 11164</strain>
    </source>
</reference>
<dbReference type="STRING" id="1123384.AJ81_07255"/>
<organism evidence="5 6">
    <name type="scientific">Pseudothermotoga hypogea DSM 11164 = NBRC 106472</name>
    <dbReference type="NCBI Taxonomy" id="1123384"/>
    <lineage>
        <taxon>Bacteria</taxon>
        <taxon>Thermotogati</taxon>
        <taxon>Thermotogota</taxon>
        <taxon>Thermotogae</taxon>
        <taxon>Thermotogales</taxon>
        <taxon>Thermotogaceae</taxon>
        <taxon>Pseudothermotoga</taxon>
    </lineage>
</organism>
<dbReference type="PROSITE" id="PS00211">
    <property type="entry name" value="ABC_TRANSPORTER_1"/>
    <property type="match status" value="1"/>
</dbReference>
<keyword evidence="1" id="KW-0813">Transport</keyword>
<dbReference type="PATRIC" id="fig|1123384.7.peg.1458"/>
<dbReference type="CDD" id="cd03257">
    <property type="entry name" value="ABC_NikE_OppD_transporters"/>
    <property type="match status" value="1"/>
</dbReference>
<dbReference type="InterPro" id="IPR050319">
    <property type="entry name" value="ABC_transp_ATP-bind"/>
</dbReference>
<dbReference type="PANTHER" id="PTHR43776:SF8">
    <property type="entry name" value="ABC TRANSPORTER, ATP-BINDING PROTEIN"/>
    <property type="match status" value="1"/>
</dbReference>
<feature type="domain" description="ABC transporter" evidence="4">
    <location>
        <begin position="2"/>
        <end position="245"/>
    </location>
</feature>
<dbReference type="KEGG" id="phy:AJ81_07255"/>
<dbReference type="PROSITE" id="PS50893">
    <property type="entry name" value="ABC_TRANSPORTER_2"/>
    <property type="match status" value="1"/>
</dbReference>
<dbReference type="SUPFAM" id="SSF52540">
    <property type="entry name" value="P-loop containing nucleoside triphosphate hydrolases"/>
    <property type="match status" value="1"/>
</dbReference>
<dbReference type="InterPro" id="IPR027417">
    <property type="entry name" value="P-loop_NTPase"/>
</dbReference>
<protein>
    <submittedName>
        <fullName evidence="5">Peptide ABC transporter substrate-binding protein</fullName>
    </submittedName>
</protein>
<dbReference type="NCBIfam" id="TIGR01727">
    <property type="entry name" value="oligo_HPY"/>
    <property type="match status" value="1"/>
</dbReference>
<keyword evidence="2" id="KW-0547">Nucleotide-binding</keyword>
<evidence type="ECO:0000259" key="4">
    <source>
        <dbReference type="PROSITE" id="PS50893"/>
    </source>
</evidence>
<evidence type="ECO:0000256" key="1">
    <source>
        <dbReference type="ARBA" id="ARBA00022448"/>
    </source>
</evidence>
<keyword evidence="6" id="KW-1185">Reference proteome</keyword>
<dbReference type="Proteomes" id="UP000077469">
    <property type="component" value="Chromosome"/>
</dbReference>
<dbReference type="GO" id="GO:0016887">
    <property type="term" value="F:ATP hydrolysis activity"/>
    <property type="evidence" value="ECO:0007669"/>
    <property type="project" value="InterPro"/>
</dbReference>
<dbReference type="InterPro" id="IPR003593">
    <property type="entry name" value="AAA+_ATPase"/>
</dbReference>
<evidence type="ECO:0000313" key="5">
    <source>
        <dbReference type="EMBL" id="AJC74019.1"/>
    </source>
</evidence>
<dbReference type="InterPro" id="IPR003439">
    <property type="entry name" value="ABC_transporter-like_ATP-bd"/>
</dbReference>
<dbReference type="EMBL" id="CP007141">
    <property type="protein sequence ID" value="AJC74019.1"/>
    <property type="molecule type" value="Genomic_DNA"/>
</dbReference>